<feature type="compositionally biased region" description="Basic and acidic residues" evidence="1">
    <location>
        <begin position="138"/>
        <end position="156"/>
    </location>
</feature>
<proteinExistence type="predicted"/>
<evidence type="ECO:0000256" key="1">
    <source>
        <dbReference type="SAM" id="MobiDB-lite"/>
    </source>
</evidence>
<reference evidence="2 3" key="1">
    <citation type="submission" date="2019-03" db="EMBL/GenBank/DDBJ databases">
        <title>First draft genome of Liparis tanakae, snailfish: a comprehensive survey of snailfish specific genes.</title>
        <authorList>
            <person name="Kim W."/>
            <person name="Song I."/>
            <person name="Jeong J.-H."/>
            <person name="Kim D."/>
            <person name="Kim S."/>
            <person name="Ryu S."/>
            <person name="Song J.Y."/>
            <person name="Lee S.K."/>
        </authorList>
    </citation>
    <scope>NUCLEOTIDE SEQUENCE [LARGE SCALE GENOMIC DNA]</scope>
    <source>
        <tissue evidence="2">Muscle</tissue>
    </source>
</reference>
<evidence type="ECO:0000313" key="3">
    <source>
        <dbReference type="Proteomes" id="UP000314294"/>
    </source>
</evidence>
<comment type="caution">
    <text evidence="2">The sequence shown here is derived from an EMBL/GenBank/DDBJ whole genome shotgun (WGS) entry which is preliminary data.</text>
</comment>
<gene>
    <name evidence="2" type="ORF">EYF80_051147</name>
</gene>
<dbReference type="EMBL" id="SRLO01001349">
    <property type="protein sequence ID" value="TNN38694.1"/>
    <property type="molecule type" value="Genomic_DNA"/>
</dbReference>
<organism evidence="2 3">
    <name type="scientific">Liparis tanakae</name>
    <name type="common">Tanaka's snailfish</name>
    <dbReference type="NCBI Taxonomy" id="230148"/>
    <lineage>
        <taxon>Eukaryota</taxon>
        <taxon>Metazoa</taxon>
        <taxon>Chordata</taxon>
        <taxon>Craniata</taxon>
        <taxon>Vertebrata</taxon>
        <taxon>Euteleostomi</taxon>
        <taxon>Actinopterygii</taxon>
        <taxon>Neopterygii</taxon>
        <taxon>Teleostei</taxon>
        <taxon>Neoteleostei</taxon>
        <taxon>Acanthomorphata</taxon>
        <taxon>Eupercaria</taxon>
        <taxon>Perciformes</taxon>
        <taxon>Cottioidei</taxon>
        <taxon>Cottales</taxon>
        <taxon>Liparidae</taxon>
        <taxon>Liparis</taxon>
    </lineage>
</organism>
<dbReference type="AlphaFoldDB" id="A0A4Z2FD51"/>
<dbReference type="OrthoDB" id="8892847at2759"/>
<name>A0A4Z2FD51_9TELE</name>
<sequence>MVDNKDKQISLKHAEMVPFQKSNHDSQIEVSFLQQENSRLQDDMYITKSKHRRTTIYLRSTKDFKMNHLKFIQKNEGSLRAKKNKEITELRRMLERRPDDAIQKLQECQWDYRHQSKQLQAAEGTLTAYEKEIKRLREENQELTDTQRKLKLENRSKHTHLPPISQTHKPPTEDKSKDQCRLCQYLFSLRTAALCFMYTLQRRPAAVHYHEKHK</sequence>
<feature type="region of interest" description="Disordered" evidence="1">
    <location>
        <begin position="138"/>
        <end position="176"/>
    </location>
</feature>
<evidence type="ECO:0000313" key="2">
    <source>
        <dbReference type="EMBL" id="TNN38694.1"/>
    </source>
</evidence>
<protein>
    <submittedName>
        <fullName evidence="2">Uncharacterized protein</fullName>
    </submittedName>
</protein>
<dbReference type="Proteomes" id="UP000314294">
    <property type="component" value="Unassembled WGS sequence"/>
</dbReference>
<accession>A0A4Z2FD51</accession>
<keyword evidence="3" id="KW-1185">Reference proteome</keyword>